<proteinExistence type="inferred from homology"/>
<dbReference type="GO" id="GO:0005886">
    <property type="term" value="C:plasma membrane"/>
    <property type="evidence" value="ECO:0007669"/>
    <property type="project" value="UniProtKB-SubCell"/>
</dbReference>
<keyword evidence="3" id="KW-1003">Cell membrane</keyword>
<evidence type="ECO:0000256" key="5">
    <source>
        <dbReference type="ARBA" id="ARBA00022989"/>
    </source>
</evidence>
<reference evidence="10" key="1">
    <citation type="submission" date="2017-05" db="EMBL/GenBank/DDBJ databases">
        <authorList>
            <person name="Sung H."/>
        </authorList>
    </citation>
    <scope>NUCLEOTIDE SEQUENCE [LARGE SCALE GENOMIC DNA]</scope>
    <source>
        <strain evidence="10">AR23208</strain>
    </source>
</reference>
<evidence type="ECO:0000313" key="10">
    <source>
        <dbReference type="Proteomes" id="UP000195437"/>
    </source>
</evidence>
<evidence type="ECO:0000256" key="3">
    <source>
        <dbReference type="ARBA" id="ARBA00022475"/>
    </source>
</evidence>
<keyword evidence="5 7" id="KW-1133">Transmembrane helix</keyword>
<dbReference type="OrthoDB" id="9804865at2"/>
<protein>
    <submittedName>
        <fullName evidence="9">EamA family transporter</fullName>
    </submittedName>
</protein>
<feature type="transmembrane region" description="Helical" evidence="7">
    <location>
        <begin position="148"/>
        <end position="167"/>
    </location>
</feature>
<feature type="transmembrane region" description="Helical" evidence="7">
    <location>
        <begin position="210"/>
        <end position="233"/>
    </location>
</feature>
<evidence type="ECO:0000256" key="2">
    <source>
        <dbReference type="ARBA" id="ARBA00007362"/>
    </source>
</evidence>
<feature type="transmembrane region" description="Helical" evidence="7">
    <location>
        <begin position="35"/>
        <end position="56"/>
    </location>
</feature>
<dbReference type="KEGG" id="tum:CBW65_21825"/>
<evidence type="ECO:0000259" key="8">
    <source>
        <dbReference type="Pfam" id="PF00892"/>
    </source>
</evidence>
<comment type="subcellular location">
    <subcellularLocation>
        <location evidence="1">Cell membrane</location>
        <topology evidence="1">Multi-pass membrane protein</topology>
    </subcellularLocation>
</comment>
<feature type="transmembrane region" description="Helical" evidence="7">
    <location>
        <begin position="98"/>
        <end position="117"/>
    </location>
</feature>
<evidence type="ECO:0000256" key="6">
    <source>
        <dbReference type="ARBA" id="ARBA00023136"/>
    </source>
</evidence>
<organism evidence="9 10">
    <name type="scientific">Tumebacillus avium</name>
    <dbReference type="NCBI Taxonomy" id="1903704"/>
    <lineage>
        <taxon>Bacteria</taxon>
        <taxon>Bacillati</taxon>
        <taxon>Bacillota</taxon>
        <taxon>Bacilli</taxon>
        <taxon>Bacillales</taxon>
        <taxon>Alicyclobacillaceae</taxon>
        <taxon>Tumebacillus</taxon>
    </lineage>
</organism>
<feature type="domain" description="EamA" evidence="8">
    <location>
        <begin position="7"/>
        <end position="140"/>
    </location>
</feature>
<feature type="transmembrane region" description="Helical" evidence="7">
    <location>
        <begin position="68"/>
        <end position="86"/>
    </location>
</feature>
<dbReference type="Pfam" id="PF00892">
    <property type="entry name" value="EamA"/>
    <property type="match status" value="2"/>
</dbReference>
<feature type="transmembrane region" description="Helical" evidence="7">
    <location>
        <begin position="245"/>
        <end position="265"/>
    </location>
</feature>
<dbReference type="AlphaFoldDB" id="A0A1Y0ISS5"/>
<feature type="domain" description="EamA" evidence="8">
    <location>
        <begin position="148"/>
        <end position="286"/>
    </location>
</feature>
<name>A0A1Y0ISS5_9BACL</name>
<keyword evidence="4 7" id="KW-0812">Transmembrane</keyword>
<dbReference type="RefSeq" id="WP_087458674.1">
    <property type="nucleotide sequence ID" value="NZ_CP021434.1"/>
</dbReference>
<evidence type="ECO:0000313" key="9">
    <source>
        <dbReference type="EMBL" id="ARU63330.1"/>
    </source>
</evidence>
<dbReference type="EMBL" id="CP021434">
    <property type="protein sequence ID" value="ARU63330.1"/>
    <property type="molecule type" value="Genomic_DNA"/>
</dbReference>
<comment type="similarity">
    <text evidence="2">Belongs to the EamA transporter family.</text>
</comment>
<dbReference type="PANTHER" id="PTHR42920">
    <property type="entry name" value="OS03G0707200 PROTEIN-RELATED"/>
    <property type="match status" value="1"/>
</dbReference>
<gene>
    <name evidence="9" type="ORF">CBW65_21825</name>
</gene>
<dbReference type="PANTHER" id="PTHR42920:SF5">
    <property type="entry name" value="EAMA DOMAIN-CONTAINING PROTEIN"/>
    <property type="match status" value="1"/>
</dbReference>
<feature type="transmembrane region" description="Helical" evidence="7">
    <location>
        <begin position="124"/>
        <end position="142"/>
    </location>
</feature>
<dbReference type="SUPFAM" id="SSF103481">
    <property type="entry name" value="Multidrug resistance efflux transporter EmrE"/>
    <property type="match status" value="2"/>
</dbReference>
<keyword evidence="6 7" id="KW-0472">Membrane</keyword>
<dbReference type="InterPro" id="IPR000620">
    <property type="entry name" value="EamA_dom"/>
</dbReference>
<dbReference type="InterPro" id="IPR051258">
    <property type="entry name" value="Diverse_Substrate_Transporter"/>
</dbReference>
<feature type="transmembrane region" description="Helical" evidence="7">
    <location>
        <begin position="179"/>
        <end position="198"/>
    </location>
</feature>
<sequence length="304" mass="33458">MKKQRLADLVLLFVTFTWGATFVLVKEAIDKMPPFTFLGVRFLVAALILFLIMVVFYRETLKDLTRQLWVIGLWIGLLLFGGYAFQTFGLLDTTASNAGFITGLSVVMVPLFALWLLRQKLKRNAVIGVLVATVGLAMLSLHQFEVNLGDALVFCCAICYGLHITLVGKYTTRFHALPFAFVQIFSCGVFNMIGGFLFEDVGASFSKDVLFDLTVFSALLICSVIATAFAFVAQNQFQKFTTPTRTALIFATEPVFAAITGYLWAGDRLGTLQVIGCLCILGGMLVAELGGNQEKEPQKETSYA</sequence>
<evidence type="ECO:0000256" key="7">
    <source>
        <dbReference type="SAM" id="Phobius"/>
    </source>
</evidence>
<feature type="transmembrane region" description="Helical" evidence="7">
    <location>
        <begin position="271"/>
        <end position="290"/>
    </location>
</feature>
<keyword evidence="10" id="KW-1185">Reference proteome</keyword>
<accession>A0A1Y0ISS5</accession>
<evidence type="ECO:0000256" key="1">
    <source>
        <dbReference type="ARBA" id="ARBA00004651"/>
    </source>
</evidence>
<evidence type="ECO:0000256" key="4">
    <source>
        <dbReference type="ARBA" id="ARBA00022692"/>
    </source>
</evidence>
<dbReference type="InterPro" id="IPR037185">
    <property type="entry name" value="EmrE-like"/>
</dbReference>
<dbReference type="Proteomes" id="UP000195437">
    <property type="component" value="Chromosome"/>
</dbReference>